<protein>
    <recommendedName>
        <fullName evidence="4">Knottin scorpion toxin-like domain-containing protein</fullName>
    </recommendedName>
</protein>
<name>J3N1W3_ORYBR</name>
<evidence type="ECO:0008006" key="4">
    <source>
        <dbReference type="Google" id="ProtNLM"/>
    </source>
</evidence>
<proteinExistence type="predicted"/>
<evidence type="ECO:0000256" key="1">
    <source>
        <dbReference type="SAM" id="SignalP"/>
    </source>
</evidence>
<keyword evidence="1" id="KW-0732">Signal</keyword>
<feature type="signal peptide" evidence="1">
    <location>
        <begin position="1"/>
        <end position="23"/>
    </location>
</feature>
<reference evidence="2" key="1">
    <citation type="journal article" date="2013" name="Nat. Commun.">
        <title>Whole-genome sequencing of Oryza brachyantha reveals mechanisms underlying Oryza genome evolution.</title>
        <authorList>
            <person name="Chen J."/>
            <person name="Huang Q."/>
            <person name="Gao D."/>
            <person name="Wang J."/>
            <person name="Lang Y."/>
            <person name="Liu T."/>
            <person name="Li B."/>
            <person name="Bai Z."/>
            <person name="Luis Goicoechea J."/>
            <person name="Liang C."/>
            <person name="Chen C."/>
            <person name="Zhang W."/>
            <person name="Sun S."/>
            <person name="Liao Y."/>
            <person name="Zhang X."/>
            <person name="Yang L."/>
            <person name="Song C."/>
            <person name="Wang M."/>
            <person name="Shi J."/>
            <person name="Liu G."/>
            <person name="Liu J."/>
            <person name="Zhou H."/>
            <person name="Zhou W."/>
            <person name="Yu Q."/>
            <person name="An N."/>
            <person name="Chen Y."/>
            <person name="Cai Q."/>
            <person name="Wang B."/>
            <person name="Liu B."/>
            <person name="Min J."/>
            <person name="Huang Y."/>
            <person name="Wu H."/>
            <person name="Li Z."/>
            <person name="Zhang Y."/>
            <person name="Yin Y."/>
            <person name="Song W."/>
            <person name="Jiang J."/>
            <person name="Jackson S.A."/>
            <person name="Wing R.A."/>
            <person name="Wang J."/>
            <person name="Chen M."/>
        </authorList>
    </citation>
    <scope>NUCLEOTIDE SEQUENCE [LARGE SCALE GENOMIC DNA]</scope>
    <source>
        <strain evidence="2">cv. IRGC 101232</strain>
    </source>
</reference>
<dbReference type="HOGENOM" id="CLU_170639_1_1_1"/>
<dbReference type="Proteomes" id="UP000006038">
    <property type="component" value="Chromosome 10"/>
</dbReference>
<dbReference type="EnsemblPlants" id="OB10G15110.1">
    <property type="protein sequence ID" value="OB10G15110.1"/>
    <property type="gene ID" value="OB10G15110"/>
</dbReference>
<sequence>MDARAAACFFLLLLVFQGNPTSADESCIFTSAHLPTCILPFCKFACVVDARSHHAKYKDGWCRGFFNGVCTCQLCYD</sequence>
<evidence type="ECO:0000313" key="3">
    <source>
        <dbReference type="Proteomes" id="UP000006038"/>
    </source>
</evidence>
<dbReference type="Gramene" id="OB10G15110.1">
    <property type="protein sequence ID" value="OB10G15110.1"/>
    <property type="gene ID" value="OB10G15110"/>
</dbReference>
<dbReference type="OMA" id="FFNGVCT"/>
<evidence type="ECO:0000313" key="2">
    <source>
        <dbReference type="EnsemblPlants" id="OB10G15110.1"/>
    </source>
</evidence>
<dbReference type="AlphaFoldDB" id="J3N1W3"/>
<keyword evidence="3" id="KW-1185">Reference proteome</keyword>
<accession>J3N1W3</accession>
<reference evidence="2" key="2">
    <citation type="submission" date="2013-04" db="UniProtKB">
        <authorList>
            <consortium name="EnsemblPlants"/>
        </authorList>
    </citation>
    <scope>IDENTIFICATION</scope>
</reference>
<organism evidence="2">
    <name type="scientific">Oryza brachyantha</name>
    <name type="common">malo sina</name>
    <dbReference type="NCBI Taxonomy" id="4533"/>
    <lineage>
        <taxon>Eukaryota</taxon>
        <taxon>Viridiplantae</taxon>
        <taxon>Streptophyta</taxon>
        <taxon>Embryophyta</taxon>
        <taxon>Tracheophyta</taxon>
        <taxon>Spermatophyta</taxon>
        <taxon>Magnoliopsida</taxon>
        <taxon>Liliopsida</taxon>
        <taxon>Poales</taxon>
        <taxon>Poaceae</taxon>
        <taxon>BOP clade</taxon>
        <taxon>Oryzoideae</taxon>
        <taxon>Oryzeae</taxon>
        <taxon>Oryzinae</taxon>
        <taxon>Oryza</taxon>
    </lineage>
</organism>
<dbReference type="eggNOG" id="ENOG502R5YW">
    <property type="taxonomic scope" value="Eukaryota"/>
</dbReference>
<feature type="chain" id="PRO_5003774486" description="Knottin scorpion toxin-like domain-containing protein" evidence="1">
    <location>
        <begin position="24"/>
        <end position="77"/>
    </location>
</feature>